<dbReference type="Pfam" id="PF11377">
    <property type="entry name" value="DUF3180"/>
    <property type="match status" value="1"/>
</dbReference>
<evidence type="ECO:0000313" key="4">
    <source>
        <dbReference type="Proteomes" id="UP001410795"/>
    </source>
</evidence>
<feature type="transmembrane region" description="Helical" evidence="2">
    <location>
        <begin position="39"/>
        <end position="59"/>
    </location>
</feature>
<dbReference type="InterPro" id="IPR021517">
    <property type="entry name" value="DUF3180"/>
</dbReference>
<comment type="caution">
    <text evidence="3">The sequence shown here is derived from an EMBL/GenBank/DDBJ whole genome shotgun (WGS) entry which is preliminary data.</text>
</comment>
<reference evidence="4" key="1">
    <citation type="journal article" date="2019" name="Int. J. Syst. Evol. Microbiol.">
        <title>The Global Catalogue of Microorganisms (GCM) 10K type strain sequencing project: providing services to taxonomists for standard genome sequencing and annotation.</title>
        <authorList>
            <consortium name="The Broad Institute Genomics Platform"/>
            <consortium name="The Broad Institute Genome Sequencing Center for Infectious Disease"/>
            <person name="Wu L."/>
            <person name="Ma J."/>
        </authorList>
    </citation>
    <scope>NUCLEOTIDE SEQUENCE [LARGE SCALE GENOMIC DNA]</scope>
    <source>
        <strain evidence="4">JCM 16546</strain>
    </source>
</reference>
<dbReference type="Proteomes" id="UP001410795">
    <property type="component" value="Unassembled WGS sequence"/>
</dbReference>
<keyword evidence="2" id="KW-1133">Transmembrane helix</keyword>
<keyword evidence="2" id="KW-0812">Transmembrane</keyword>
<name>A0ABP7BFF1_9MICO</name>
<feature type="region of interest" description="Disordered" evidence="1">
    <location>
        <begin position="145"/>
        <end position="167"/>
    </location>
</feature>
<evidence type="ECO:0000256" key="2">
    <source>
        <dbReference type="SAM" id="Phobius"/>
    </source>
</evidence>
<evidence type="ECO:0000313" key="3">
    <source>
        <dbReference type="EMBL" id="GAA3659206.1"/>
    </source>
</evidence>
<accession>A0ABP7BFF1</accession>
<evidence type="ECO:0008006" key="5">
    <source>
        <dbReference type="Google" id="ProtNLM"/>
    </source>
</evidence>
<gene>
    <name evidence="3" type="ORF">GCM10022202_19880</name>
</gene>
<feature type="transmembrane region" description="Helical" evidence="2">
    <location>
        <begin position="116"/>
        <end position="136"/>
    </location>
</feature>
<dbReference type="RefSeq" id="WP_221859068.1">
    <property type="nucleotide sequence ID" value="NZ_BAAAYV010000009.1"/>
</dbReference>
<sequence>MKRTSALSLVVAALLGGGFGFLIDHALTMSGRATFTPAVGLPILLVLLGALCVALAWPVRRSQRSATAPRVDPFRAVRIAILAKASSIVGAASGGAAAGMLLYVSTRPVAPALGSVTTIVAAVAAGAVLVVAALVAEHFCSLPPDDGAKDHDERQPDDAGPGAATGH</sequence>
<feature type="transmembrane region" description="Helical" evidence="2">
    <location>
        <begin position="79"/>
        <end position="104"/>
    </location>
</feature>
<keyword evidence="2" id="KW-0472">Membrane</keyword>
<dbReference type="EMBL" id="BAAAYV010000009">
    <property type="protein sequence ID" value="GAA3659206.1"/>
    <property type="molecule type" value="Genomic_DNA"/>
</dbReference>
<organism evidence="3 4">
    <name type="scientific">Microbacterium marinilacus</name>
    <dbReference type="NCBI Taxonomy" id="415209"/>
    <lineage>
        <taxon>Bacteria</taxon>
        <taxon>Bacillati</taxon>
        <taxon>Actinomycetota</taxon>
        <taxon>Actinomycetes</taxon>
        <taxon>Micrococcales</taxon>
        <taxon>Microbacteriaceae</taxon>
        <taxon>Microbacterium</taxon>
    </lineage>
</organism>
<protein>
    <recommendedName>
        <fullName evidence="5">DUF3180 domain-containing protein</fullName>
    </recommendedName>
</protein>
<proteinExistence type="predicted"/>
<keyword evidence="4" id="KW-1185">Reference proteome</keyword>
<feature type="compositionally biased region" description="Basic and acidic residues" evidence="1">
    <location>
        <begin position="146"/>
        <end position="157"/>
    </location>
</feature>
<evidence type="ECO:0000256" key="1">
    <source>
        <dbReference type="SAM" id="MobiDB-lite"/>
    </source>
</evidence>